<organism evidence="6">
    <name type="scientific">Oceaniferula spumae</name>
    <dbReference type="NCBI Taxonomy" id="2979115"/>
    <lineage>
        <taxon>Bacteria</taxon>
        <taxon>Pseudomonadati</taxon>
        <taxon>Verrucomicrobiota</taxon>
        <taxon>Verrucomicrobiia</taxon>
        <taxon>Verrucomicrobiales</taxon>
        <taxon>Verrucomicrobiaceae</taxon>
        <taxon>Oceaniferula</taxon>
    </lineage>
</organism>
<dbReference type="InterPro" id="IPR009056">
    <property type="entry name" value="Cyt_c-like_dom"/>
</dbReference>
<name>A0AAT9FQV6_9BACT</name>
<dbReference type="Pfam" id="PF06283">
    <property type="entry name" value="ThuA"/>
    <property type="match status" value="1"/>
</dbReference>
<dbReference type="Gene3D" id="3.40.50.880">
    <property type="match status" value="1"/>
</dbReference>
<keyword evidence="3 4" id="KW-0408">Iron</keyword>
<accession>A0AAT9FQV6</accession>
<dbReference type="InterPro" id="IPR036909">
    <property type="entry name" value="Cyt_c-like_dom_sf"/>
</dbReference>
<dbReference type="InterPro" id="IPR029062">
    <property type="entry name" value="Class_I_gatase-like"/>
</dbReference>
<dbReference type="GO" id="GO:0046872">
    <property type="term" value="F:metal ion binding"/>
    <property type="evidence" value="ECO:0007669"/>
    <property type="project" value="UniProtKB-KW"/>
</dbReference>
<dbReference type="Pfam" id="PF23500">
    <property type="entry name" value="DUF7133"/>
    <property type="match status" value="1"/>
</dbReference>
<evidence type="ECO:0000256" key="4">
    <source>
        <dbReference type="PROSITE-ProRule" id="PRU00433"/>
    </source>
</evidence>
<dbReference type="SUPFAM" id="SSF46626">
    <property type="entry name" value="Cytochrome c"/>
    <property type="match status" value="1"/>
</dbReference>
<keyword evidence="2 4" id="KW-0479">Metal-binding</keyword>
<dbReference type="EMBL" id="AP026866">
    <property type="protein sequence ID" value="BDS08367.1"/>
    <property type="molecule type" value="Genomic_DNA"/>
</dbReference>
<evidence type="ECO:0000259" key="5">
    <source>
        <dbReference type="PROSITE" id="PS51007"/>
    </source>
</evidence>
<dbReference type="Pfam" id="PF13385">
    <property type="entry name" value="Laminin_G_3"/>
    <property type="match status" value="1"/>
</dbReference>
<dbReference type="SUPFAM" id="SSF50952">
    <property type="entry name" value="Soluble quinoprotein glucose dehydrogenase"/>
    <property type="match status" value="1"/>
</dbReference>
<dbReference type="Gene3D" id="2.120.10.30">
    <property type="entry name" value="TolB, C-terminal domain"/>
    <property type="match status" value="1"/>
</dbReference>
<dbReference type="Gene3D" id="1.10.760.10">
    <property type="entry name" value="Cytochrome c-like domain"/>
    <property type="match status" value="1"/>
</dbReference>
<dbReference type="KEGG" id="osu:NT6N_34070"/>
<evidence type="ECO:0000256" key="1">
    <source>
        <dbReference type="ARBA" id="ARBA00022617"/>
    </source>
</evidence>
<dbReference type="SUPFAM" id="SSF52317">
    <property type="entry name" value="Class I glutamine amidotransferase-like"/>
    <property type="match status" value="1"/>
</dbReference>
<evidence type="ECO:0000256" key="2">
    <source>
        <dbReference type="ARBA" id="ARBA00022723"/>
    </source>
</evidence>
<dbReference type="SUPFAM" id="SSF49899">
    <property type="entry name" value="Concanavalin A-like lectins/glucanases"/>
    <property type="match status" value="1"/>
</dbReference>
<dbReference type="InterPro" id="IPR013428">
    <property type="entry name" value="Membrane-bound_put_N"/>
</dbReference>
<dbReference type="PANTHER" id="PTHR33546">
    <property type="entry name" value="LARGE, MULTIFUNCTIONAL SECRETED PROTEIN-RELATED"/>
    <property type="match status" value="1"/>
</dbReference>
<evidence type="ECO:0000313" key="6">
    <source>
        <dbReference type="EMBL" id="BDS08367.1"/>
    </source>
</evidence>
<dbReference type="GO" id="GO:0009055">
    <property type="term" value="F:electron transfer activity"/>
    <property type="evidence" value="ECO:0007669"/>
    <property type="project" value="InterPro"/>
</dbReference>
<dbReference type="PANTHER" id="PTHR33546:SF1">
    <property type="entry name" value="LARGE, MULTIFUNCTIONAL SECRETED PROTEIN"/>
    <property type="match status" value="1"/>
</dbReference>
<feature type="domain" description="Cytochrome c" evidence="5">
    <location>
        <begin position="832"/>
        <end position="922"/>
    </location>
</feature>
<gene>
    <name evidence="6" type="ORF">NT6N_34070</name>
</gene>
<sequence length="1189" mass="131677">MITPLFRLVIVLSFLGSSITISSAAEARRLEVLFLGSPNGSHKPLERFRTIRRALGIKGVNFTYANQPTTLTKENLALYDALLVYGNHDVLQKDQETALLDYSENGGACVFLHSACGCFRNSEAFIQLLGAQFKSHGSGVFRVKTILPDHELMKGYEGFECWDESYVHQKHNNDRTVLQKREQEPWTWVRTHGKGRIFYTASGHDERCWQQPNYQDLVLRGILWSVGPEKAKLVADLKLPTLSYYTPKVNIVPSKSWGAPNDRKIPHITMQNPLPVAESIKLAQVPAGYELKVFASEPDIINPIAINWDEKGRMWAVEAYDYPNSHVMNKPGQDRIKILEDTNNDGKADKISVFAEGLTICTSVLPFGDGCITTDGEEMVYIYDSNNDGKGDKRQVLFKGLKLWDTHACTSNLRYGFDGWIYATVGYSGVDVTIGGKRHRSGQAVLRFKPDGSDFEVLQNTTNNTWGLGLTEEGRVMGSTANNNPSWWFDVPLSAYQKSGVKALRTPRADTTDFTYPLTYDYLQVDCKERVTAGAGHAIYTSRLFPSDWWNQRALICAPTCKLVAAPRIERRGAGFKTTGFEQNIYATADAWSAPVAAEVGPDGAIYIADWYNSVVQHNVYGDQQTKGKGNAYINEHRDRKHGRIYRIMPKGGKPAPTPDLGSLKNLIATLGHSDLFWRLTAQRLIVTHYANKAEPLLLPLATEDKTAATHALYLLDILGIKAKVQELSHKHLNAKTPSLQLAAIRLLAPTEDNAQQLISHLEKFTPDSRHAALLVIASAPKAESLLKALTDKKGLLQNDKNLIPALTVALASHGASASAAAGKTLNLSLSASAKRGAEVYKTATCIACHQEHGEGLDNTFPPLNKSEWLSRNHEDATRIVLKGLSGKITVRGKEYNGGMPAQENLTDQQIADVLNYARNSWDNKLGDIAVSEVTRIRSDLKSRTKPFTSEDFVRSSPPKPLHSYDFTQGLQDTIGHAHAHVAGGNRAIKLGQSGIDLTANIGERSTQIKNDQYIDLPNNIISQAANNGVIGELSLETWLQVSENRLWAWAWGFGSSDQGEGKSGGAANSDYLALIPMNARNKKLRLCARGGGKEYYFDAKAILTPNKLHHIVATYTRTHMAMYLNGDLVGRHQLPEKLDLTTFKNDNNWLGRSQFPDHVFDGNYLSFHIYSTALSPSAIQQRTKAVKP</sequence>
<dbReference type="InterPro" id="IPR055557">
    <property type="entry name" value="DUF7133"/>
</dbReference>
<dbReference type="Pfam" id="PF00034">
    <property type="entry name" value="Cytochrom_C"/>
    <property type="match status" value="1"/>
</dbReference>
<dbReference type="InterPro" id="IPR011041">
    <property type="entry name" value="Quinoprot_gluc/sorb_DH_b-prop"/>
</dbReference>
<dbReference type="PROSITE" id="PS51007">
    <property type="entry name" value="CYTC"/>
    <property type="match status" value="1"/>
</dbReference>
<dbReference type="InterPro" id="IPR029010">
    <property type="entry name" value="ThuA-like"/>
</dbReference>
<dbReference type="AlphaFoldDB" id="A0AAT9FQV6"/>
<evidence type="ECO:0000256" key="3">
    <source>
        <dbReference type="ARBA" id="ARBA00023004"/>
    </source>
</evidence>
<keyword evidence="1 4" id="KW-0349">Heme</keyword>
<dbReference type="InterPro" id="IPR013320">
    <property type="entry name" value="ConA-like_dom_sf"/>
</dbReference>
<proteinExistence type="predicted"/>
<protein>
    <recommendedName>
        <fullName evidence="5">Cytochrome c domain-containing protein</fullName>
    </recommendedName>
</protein>
<dbReference type="GO" id="GO:0020037">
    <property type="term" value="F:heme binding"/>
    <property type="evidence" value="ECO:0007669"/>
    <property type="project" value="InterPro"/>
</dbReference>
<dbReference type="Gene3D" id="2.60.120.200">
    <property type="match status" value="1"/>
</dbReference>
<dbReference type="InterPro" id="IPR011042">
    <property type="entry name" value="6-blade_b-propeller_TolB-like"/>
</dbReference>
<reference evidence="6" key="1">
    <citation type="submission" date="2024-07" db="EMBL/GenBank/DDBJ databases">
        <title>Complete genome sequence of Verrucomicrobiaceae bacterium NT6N.</title>
        <authorList>
            <person name="Huang C."/>
            <person name="Takami H."/>
            <person name="Hamasaki K."/>
        </authorList>
    </citation>
    <scope>NUCLEOTIDE SEQUENCE</scope>
    <source>
        <strain evidence="6">NT6N</strain>
    </source>
</reference>
<dbReference type="NCBIfam" id="TIGR02604">
    <property type="entry name" value="Piru_Ver_Nterm"/>
    <property type="match status" value="1"/>
</dbReference>